<reference evidence="1" key="1">
    <citation type="submission" date="2013-12" db="EMBL/GenBank/DDBJ databases">
        <title>A Varibaculum cambriense genome reconstructed from a premature infant gut community with otherwise low bacterial novelty that shifts toward anaerobic metabolism during the third week of life.</title>
        <authorList>
            <person name="Brown C.T."/>
            <person name="Sharon I."/>
            <person name="Thomas B.C."/>
            <person name="Castelle C.J."/>
            <person name="Morowitz M.J."/>
            <person name="Banfield J.F."/>
        </authorList>
    </citation>
    <scope>NUCLEOTIDE SEQUENCE</scope>
</reference>
<evidence type="ECO:0000313" key="1">
    <source>
        <dbReference type="EMBL" id="ETJ38955.1"/>
    </source>
</evidence>
<protein>
    <submittedName>
        <fullName evidence="1">Uncharacterized protein</fullName>
    </submittedName>
</protein>
<accession>W1YB78</accession>
<proteinExistence type="predicted"/>
<feature type="non-terminal residue" evidence="1">
    <location>
        <position position="28"/>
    </location>
</feature>
<sequence>MSMTLTIIGASKELRAFPVAVTRSEERR</sequence>
<dbReference type="AlphaFoldDB" id="W1YB78"/>
<name>W1YB78_9ZZZZ</name>
<comment type="caution">
    <text evidence="1">The sequence shown here is derived from an EMBL/GenBank/DDBJ whole genome shotgun (WGS) entry which is preliminary data.</text>
</comment>
<organism evidence="1">
    <name type="scientific">human gut metagenome</name>
    <dbReference type="NCBI Taxonomy" id="408170"/>
    <lineage>
        <taxon>unclassified sequences</taxon>
        <taxon>metagenomes</taxon>
        <taxon>organismal metagenomes</taxon>
    </lineage>
</organism>
<gene>
    <name evidence="1" type="ORF">Q604_UNBC07044G0002</name>
</gene>
<dbReference type="EMBL" id="AZMM01007044">
    <property type="protein sequence ID" value="ETJ38955.1"/>
    <property type="molecule type" value="Genomic_DNA"/>
</dbReference>